<comment type="subunit">
    <text evidence="8">Component of the Mediator complex.</text>
</comment>
<evidence type="ECO:0000256" key="5">
    <source>
        <dbReference type="ARBA" id="ARBA00023163"/>
    </source>
</evidence>
<keyword evidence="4 8" id="KW-0805">Transcription regulation</keyword>
<feature type="compositionally biased region" description="Polar residues" evidence="9">
    <location>
        <begin position="275"/>
        <end position="284"/>
    </location>
</feature>
<comment type="similarity">
    <text evidence="2 8">Belongs to the Mediator complex subunit 6 family.</text>
</comment>
<evidence type="ECO:0000256" key="2">
    <source>
        <dbReference type="ARBA" id="ARBA00007526"/>
    </source>
</evidence>
<dbReference type="GO" id="GO:0016592">
    <property type="term" value="C:mediator complex"/>
    <property type="evidence" value="ECO:0007669"/>
    <property type="project" value="InterPro"/>
</dbReference>
<feature type="compositionally biased region" description="Polar residues" evidence="9">
    <location>
        <begin position="300"/>
        <end position="314"/>
    </location>
</feature>
<proteinExistence type="inferred from homology"/>
<organism evidence="10 11">
    <name type="scientific">Naematelia encephala</name>
    <dbReference type="NCBI Taxonomy" id="71784"/>
    <lineage>
        <taxon>Eukaryota</taxon>
        <taxon>Fungi</taxon>
        <taxon>Dikarya</taxon>
        <taxon>Basidiomycota</taxon>
        <taxon>Agaricomycotina</taxon>
        <taxon>Tremellomycetes</taxon>
        <taxon>Tremellales</taxon>
        <taxon>Naemateliaceae</taxon>
        <taxon>Naematelia</taxon>
    </lineage>
</organism>
<evidence type="ECO:0000313" key="11">
    <source>
        <dbReference type="Proteomes" id="UP000193986"/>
    </source>
</evidence>
<dbReference type="AlphaFoldDB" id="A0A1Y2AFR4"/>
<evidence type="ECO:0000256" key="6">
    <source>
        <dbReference type="ARBA" id="ARBA00023242"/>
    </source>
</evidence>
<feature type="region of interest" description="Disordered" evidence="9">
    <location>
        <begin position="153"/>
        <end position="185"/>
    </location>
</feature>
<dbReference type="FunCoup" id="A0A1Y2AFR4">
    <property type="interactions" value="559"/>
</dbReference>
<dbReference type="PANTHER" id="PTHR13104">
    <property type="entry name" value="MED-6-RELATED"/>
    <property type="match status" value="1"/>
</dbReference>
<name>A0A1Y2AFR4_9TREE</name>
<evidence type="ECO:0000256" key="3">
    <source>
        <dbReference type="ARBA" id="ARBA00020634"/>
    </source>
</evidence>
<keyword evidence="8" id="KW-0010">Activator</keyword>
<accession>A0A1Y2AFR4</accession>
<dbReference type="Pfam" id="PF04934">
    <property type="entry name" value="Med6"/>
    <property type="match status" value="1"/>
</dbReference>
<comment type="function">
    <text evidence="8">Component of the Mediator complex, a coactivator involved in the regulated transcription of nearly all RNA polymerase II-dependent genes. Mediator functions as a bridge to convey information from gene-specific regulatory proteins to the basal RNA polymerase II transcription machinery. Mediator is recruited to promoters by direct interactions with regulatory proteins and serves as a scaffold for the assembly of a functional preinitiation complex with RNA polymerase II and the general transcription factors.</text>
</comment>
<evidence type="ECO:0000256" key="8">
    <source>
        <dbReference type="RuleBase" id="RU364143"/>
    </source>
</evidence>
<dbReference type="Gene3D" id="3.10.450.580">
    <property type="entry name" value="Mediator complex, subunit Med6"/>
    <property type="match status" value="1"/>
</dbReference>
<dbReference type="InterPro" id="IPR038566">
    <property type="entry name" value="Mediator_Med6_sf"/>
</dbReference>
<reference evidence="10 11" key="1">
    <citation type="submission" date="2016-07" db="EMBL/GenBank/DDBJ databases">
        <title>Pervasive Adenine N6-methylation of Active Genes in Fungi.</title>
        <authorList>
            <consortium name="DOE Joint Genome Institute"/>
            <person name="Mondo S.J."/>
            <person name="Dannebaum R.O."/>
            <person name="Kuo R.C."/>
            <person name="Labutti K."/>
            <person name="Haridas S."/>
            <person name="Kuo A."/>
            <person name="Salamov A."/>
            <person name="Ahrendt S.R."/>
            <person name="Lipzen A."/>
            <person name="Sullivan W."/>
            <person name="Andreopoulos W.B."/>
            <person name="Clum A."/>
            <person name="Lindquist E."/>
            <person name="Daum C."/>
            <person name="Ramamoorthy G.K."/>
            <person name="Gryganskyi A."/>
            <person name="Culley D."/>
            <person name="Magnuson J.K."/>
            <person name="James T.Y."/>
            <person name="O'Malley M.A."/>
            <person name="Stajich J.E."/>
            <person name="Spatafora J.W."/>
            <person name="Visel A."/>
            <person name="Grigoriev I.V."/>
        </authorList>
    </citation>
    <scope>NUCLEOTIDE SEQUENCE [LARGE SCALE GENOMIC DNA]</scope>
    <source>
        <strain evidence="10 11">68-887.2</strain>
    </source>
</reference>
<dbReference type="Proteomes" id="UP000193986">
    <property type="component" value="Unassembled WGS sequence"/>
</dbReference>
<dbReference type="GO" id="GO:0006357">
    <property type="term" value="P:regulation of transcription by RNA polymerase II"/>
    <property type="evidence" value="ECO:0007669"/>
    <property type="project" value="InterPro"/>
</dbReference>
<evidence type="ECO:0000313" key="10">
    <source>
        <dbReference type="EMBL" id="ORY21110.1"/>
    </source>
</evidence>
<dbReference type="InParanoid" id="A0A1Y2AFR4"/>
<comment type="subcellular location">
    <subcellularLocation>
        <location evidence="1 8">Nucleus</location>
    </subcellularLocation>
</comment>
<keyword evidence="6 8" id="KW-0539">Nucleus</keyword>
<dbReference type="EMBL" id="MCFC01000118">
    <property type="protein sequence ID" value="ORY21110.1"/>
    <property type="molecule type" value="Genomic_DNA"/>
</dbReference>
<dbReference type="InterPro" id="IPR007018">
    <property type="entry name" value="Mediator_Med6"/>
</dbReference>
<dbReference type="GO" id="GO:0003712">
    <property type="term" value="F:transcription coregulator activity"/>
    <property type="evidence" value="ECO:0007669"/>
    <property type="project" value="InterPro"/>
</dbReference>
<keyword evidence="5 8" id="KW-0804">Transcription</keyword>
<sequence>MAQNAEPDEQDLAHIHWSWPEFIAANPARSLATADLAMDYFAQSPFFDARSNNASLRTQYRITNPFFSHSDEKVLLPNFTQGFEYIIAHSQPPTLFLVHRREVERGRRDNVSAMYFILDGKVYPTPTLYDAMATRLQNAAHLVTQTFTRLSAAHPPANPRATSQWRATVPTSTSNPETEAPNDQVMDIDVPEERKDDTPTTSSTVAVPDWHLFHALASTRNSLQTLDEQARTPLPARNPADELRAIEATLSGFKVASSTAPTNVKAGTGGGGSAVSPSVRTSGTPMPLPSLGGRAPSLVGVSSSPLASWTGTPR</sequence>
<feature type="region of interest" description="Disordered" evidence="9">
    <location>
        <begin position="260"/>
        <end position="314"/>
    </location>
</feature>
<dbReference type="OrthoDB" id="344220at2759"/>
<keyword evidence="11" id="KW-1185">Reference proteome</keyword>
<evidence type="ECO:0000256" key="1">
    <source>
        <dbReference type="ARBA" id="ARBA00004123"/>
    </source>
</evidence>
<evidence type="ECO:0000256" key="4">
    <source>
        <dbReference type="ARBA" id="ARBA00023015"/>
    </source>
</evidence>
<gene>
    <name evidence="8" type="primary">MED6</name>
    <name evidence="10" type="ORF">BCR39DRAFT_554236</name>
</gene>
<comment type="caution">
    <text evidence="10">The sequence shown here is derived from an EMBL/GenBank/DDBJ whole genome shotgun (WGS) entry which is preliminary data.</text>
</comment>
<dbReference type="STRING" id="71784.A0A1Y2AFR4"/>
<protein>
    <recommendedName>
        <fullName evidence="3 8">Mediator of RNA polymerase II transcription subunit 6</fullName>
    </recommendedName>
    <alternativeName>
        <fullName evidence="7 8">Mediator complex subunit 6</fullName>
    </alternativeName>
</protein>
<feature type="compositionally biased region" description="Polar residues" evidence="9">
    <location>
        <begin position="160"/>
        <end position="177"/>
    </location>
</feature>
<evidence type="ECO:0000256" key="7">
    <source>
        <dbReference type="ARBA" id="ARBA00031259"/>
    </source>
</evidence>
<evidence type="ECO:0000256" key="9">
    <source>
        <dbReference type="SAM" id="MobiDB-lite"/>
    </source>
</evidence>